<protein>
    <submittedName>
        <fullName evidence="1">Uncharacterized protein</fullName>
    </submittedName>
</protein>
<name>A0A834HC91_RHOSS</name>
<dbReference type="Proteomes" id="UP000626092">
    <property type="component" value="Unassembled WGS sequence"/>
</dbReference>
<comment type="caution">
    <text evidence="1">The sequence shown here is derived from an EMBL/GenBank/DDBJ whole genome shotgun (WGS) entry which is preliminary data.</text>
</comment>
<proteinExistence type="predicted"/>
<organism evidence="1 2">
    <name type="scientific">Rhododendron simsii</name>
    <name type="common">Sims's rhododendron</name>
    <dbReference type="NCBI Taxonomy" id="118357"/>
    <lineage>
        <taxon>Eukaryota</taxon>
        <taxon>Viridiplantae</taxon>
        <taxon>Streptophyta</taxon>
        <taxon>Embryophyta</taxon>
        <taxon>Tracheophyta</taxon>
        <taxon>Spermatophyta</taxon>
        <taxon>Magnoliopsida</taxon>
        <taxon>eudicotyledons</taxon>
        <taxon>Gunneridae</taxon>
        <taxon>Pentapetalae</taxon>
        <taxon>asterids</taxon>
        <taxon>Ericales</taxon>
        <taxon>Ericaceae</taxon>
        <taxon>Ericoideae</taxon>
        <taxon>Rhodoreae</taxon>
        <taxon>Rhododendron</taxon>
    </lineage>
</organism>
<accession>A0A834HC91</accession>
<dbReference type="EMBL" id="WJXA01000002">
    <property type="protein sequence ID" value="KAF7150498.1"/>
    <property type="molecule type" value="Genomic_DNA"/>
</dbReference>
<sequence length="179" mass="19634">MGPAMDKQLLVVGKLIFYDNSLSDGRTIILKLITTISRYPGVLVHIPVTRTISQVYAVISCNPSATRSVTRGHERILKVFIVPEDVESSVMLSIFAHQAPKMRLLAPNYAFCKTPISFDTRTKPIRAQIIVTGPAMDKQLLVVGKLIFYDHGPSDALIKGPTPTVSCGMFKKTVSYGQG</sequence>
<dbReference type="AlphaFoldDB" id="A0A834HC91"/>
<reference evidence="1" key="1">
    <citation type="submission" date="2019-11" db="EMBL/GenBank/DDBJ databases">
        <authorList>
            <person name="Liu Y."/>
            <person name="Hou J."/>
            <person name="Li T.-Q."/>
            <person name="Guan C.-H."/>
            <person name="Wu X."/>
            <person name="Wu H.-Z."/>
            <person name="Ling F."/>
            <person name="Zhang R."/>
            <person name="Shi X.-G."/>
            <person name="Ren J.-P."/>
            <person name="Chen E.-F."/>
            <person name="Sun J.-M."/>
        </authorList>
    </citation>
    <scope>NUCLEOTIDE SEQUENCE</scope>
    <source>
        <strain evidence="1">Adult_tree_wgs_1</strain>
        <tissue evidence="1">Leaves</tissue>
    </source>
</reference>
<gene>
    <name evidence="1" type="ORF">RHSIM_Rhsim02G0042200</name>
</gene>
<evidence type="ECO:0000313" key="2">
    <source>
        <dbReference type="Proteomes" id="UP000626092"/>
    </source>
</evidence>
<keyword evidence="2" id="KW-1185">Reference proteome</keyword>
<evidence type="ECO:0000313" key="1">
    <source>
        <dbReference type="EMBL" id="KAF7150498.1"/>
    </source>
</evidence>